<proteinExistence type="predicted"/>
<gene>
    <name evidence="2" type="ORF">RRG08_025659</name>
</gene>
<accession>A0AAE1CXC3</accession>
<evidence type="ECO:0000313" key="2">
    <source>
        <dbReference type="EMBL" id="KAK3742717.1"/>
    </source>
</evidence>
<sequence length="78" mass="8554">MSSFLGERSAGLWGSLDNLNSKAGDQSLLNNPTEIRRECYSRSESITETQNTSARNCTAHHSRGLRSDTGVTPVKLDK</sequence>
<dbReference type="Proteomes" id="UP001283361">
    <property type="component" value="Unassembled WGS sequence"/>
</dbReference>
<evidence type="ECO:0000256" key="1">
    <source>
        <dbReference type="SAM" id="MobiDB-lite"/>
    </source>
</evidence>
<keyword evidence="3" id="KW-1185">Reference proteome</keyword>
<dbReference type="AlphaFoldDB" id="A0AAE1CXC3"/>
<feature type="compositionally biased region" description="Polar residues" evidence="1">
    <location>
        <begin position="43"/>
        <end position="56"/>
    </location>
</feature>
<organism evidence="2 3">
    <name type="scientific">Elysia crispata</name>
    <name type="common">lettuce slug</name>
    <dbReference type="NCBI Taxonomy" id="231223"/>
    <lineage>
        <taxon>Eukaryota</taxon>
        <taxon>Metazoa</taxon>
        <taxon>Spiralia</taxon>
        <taxon>Lophotrochozoa</taxon>
        <taxon>Mollusca</taxon>
        <taxon>Gastropoda</taxon>
        <taxon>Heterobranchia</taxon>
        <taxon>Euthyneura</taxon>
        <taxon>Panpulmonata</taxon>
        <taxon>Sacoglossa</taxon>
        <taxon>Placobranchoidea</taxon>
        <taxon>Plakobranchidae</taxon>
        <taxon>Elysia</taxon>
    </lineage>
</organism>
<feature type="region of interest" description="Disordered" evidence="1">
    <location>
        <begin position="43"/>
        <end position="78"/>
    </location>
</feature>
<dbReference type="EMBL" id="JAWDGP010006345">
    <property type="protein sequence ID" value="KAK3742717.1"/>
    <property type="molecule type" value="Genomic_DNA"/>
</dbReference>
<evidence type="ECO:0000313" key="3">
    <source>
        <dbReference type="Proteomes" id="UP001283361"/>
    </source>
</evidence>
<name>A0AAE1CXC3_9GAST</name>
<reference evidence="2" key="1">
    <citation type="journal article" date="2023" name="G3 (Bethesda)">
        <title>A reference genome for the long-term kleptoplast-retaining sea slug Elysia crispata morphotype clarki.</title>
        <authorList>
            <person name="Eastman K.E."/>
            <person name="Pendleton A.L."/>
            <person name="Shaikh M.A."/>
            <person name="Suttiyut T."/>
            <person name="Ogas R."/>
            <person name="Tomko P."/>
            <person name="Gavelis G."/>
            <person name="Widhalm J.R."/>
            <person name="Wisecaver J.H."/>
        </authorList>
    </citation>
    <scope>NUCLEOTIDE SEQUENCE</scope>
    <source>
        <strain evidence="2">ECLA1</strain>
    </source>
</reference>
<comment type="caution">
    <text evidence="2">The sequence shown here is derived from an EMBL/GenBank/DDBJ whole genome shotgun (WGS) entry which is preliminary data.</text>
</comment>
<protein>
    <submittedName>
        <fullName evidence="2">Uncharacterized protein</fullName>
    </submittedName>
</protein>